<proteinExistence type="predicted"/>
<dbReference type="EMBL" id="KZ819680">
    <property type="protein sequence ID" value="PWN24528.1"/>
    <property type="molecule type" value="Genomic_DNA"/>
</dbReference>
<dbReference type="RefSeq" id="XP_025359140.1">
    <property type="nucleotide sequence ID" value="XM_025507153.1"/>
</dbReference>
<feature type="compositionally biased region" description="Low complexity" evidence="1">
    <location>
        <begin position="156"/>
        <end position="167"/>
    </location>
</feature>
<evidence type="ECO:0000313" key="3">
    <source>
        <dbReference type="Proteomes" id="UP000245884"/>
    </source>
</evidence>
<dbReference type="AlphaFoldDB" id="A0A316UI18"/>
<dbReference type="GeneID" id="37028976"/>
<feature type="compositionally biased region" description="Polar residues" evidence="1">
    <location>
        <begin position="146"/>
        <end position="155"/>
    </location>
</feature>
<evidence type="ECO:0000256" key="1">
    <source>
        <dbReference type="SAM" id="MobiDB-lite"/>
    </source>
</evidence>
<gene>
    <name evidence="2" type="ORF">BDZ90DRAFT_234811</name>
</gene>
<feature type="region of interest" description="Disordered" evidence="1">
    <location>
        <begin position="187"/>
        <end position="233"/>
    </location>
</feature>
<sequence length="233" mass="25337">MTTAAQSEVSSLLPQVESLETSMKHSVQALPPPAVTVQPSDSESGEKSNQLSSAAIDSDKDHHIASLVKMVDRLKGQVMGFSCRVQVLERMIVDLKREGMGMKDRLNAVEQLDARMGEVERIVQDLSRGQATRDVQQLEEQRRTIEQNGSRNGQGSSPPSSTRCPSTITHLPKEAAAGLTAFYSRLEETRRKDAEEQSAARSERSSDSSSDTIVVRDAGRRNGREVGCAGAGE</sequence>
<feature type="compositionally biased region" description="Polar residues" evidence="1">
    <location>
        <begin position="37"/>
        <end position="55"/>
    </location>
</feature>
<name>A0A316UI18_9BASI</name>
<feature type="region of interest" description="Disordered" evidence="1">
    <location>
        <begin position="1"/>
        <end position="57"/>
    </location>
</feature>
<feature type="compositionally biased region" description="Polar residues" evidence="1">
    <location>
        <begin position="1"/>
        <end position="25"/>
    </location>
</feature>
<keyword evidence="3" id="KW-1185">Reference proteome</keyword>
<feature type="region of interest" description="Disordered" evidence="1">
    <location>
        <begin position="128"/>
        <end position="167"/>
    </location>
</feature>
<evidence type="ECO:0000313" key="2">
    <source>
        <dbReference type="EMBL" id="PWN24528.1"/>
    </source>
</evidence>
<protein>
    <submittedName>
        <fullName evidence="2">Uncharacterized protein</fullName>
    </submittedName>
</protein>
<accession>A0A316UI18</accession>
<dbReference type="Proteomes" id="UP000245884">
    <property type="component" value="Unassembled WGS sequence"/>
</dbReference>
<reference evidence="2 3" key="1">
    <citation type="journal article" date="2018" name="Mol. Biol. Evol.">
        <title>Broad Genomic Sampling Reveals a Smut Pathogenic Ancestry of the Fungal Clade Ustilaginomycotina.</title>
        <authorList>
            <person name="Kijpornyongpan T."/>
            <person name="Mondo S.J."/>
            <person name="Barry K."/>
            <person name="Sandor L."/>
            <person name="Lee J."/>
            <person name="Lipzen A."/>
            <person name="Pangilinan J."/>
            <person name="LaButti K."/>
            <person name="Hainaut M."/>
            <person name="Henrissat B."/>
            <person name="Grigoriev I.V."/>
            <person name="Spatafora J.W."/>
            <person name="Aime M.C."/>
        </authorList>
    </citation>
    <scope>NUCLEOTIDE SEQUENCE [LARGE SCALE GENOMIC DNA]</scope>
    <source>
        <strain evidence="2 3">MCA 5214</strain>
    </source>
</reference>
<organism evidence="2 3">
    <name type="scientific">Jaminaea rosea</name>
    <dbReference type="NCBI Taxonomy" id="1569628"/>
    <lineage>
        <taxon>Eukaryota</taxon>
        <taxon>Fungi</taxon>
        <taxon>Dikarya</taxon>
        <taxon>Basidiomycota</taxon>
        <taxon>Ustilaginomycotina</taxon>
        <taxon>Exobasidiomycetes</taxon>
        <taxon>Microstromatales</taxon>
        <taxon>Microstromatales incertae sedis</taxon>
        <taxon>Jaminaea</taxon>
    </lineage>
</organism>